<dbReference type="PANTHER" id="PTHR11742">
    <property type="entry name" value="MANNOSYL-OLIGOSACCHARIDE ALPHA-1,2-MANNOSIDASE-RELATED"/>
    <property type="match status" value="1"/>
</dbReference>
<gene>
    <name evidence="8" type="ORF">B0T25DRAFT_588268</name>
</gene>
<feature type="active site" description="Proton donor" evidence="6">
    <location>
        <position position="342"/>
    </location>
</feature>
<dbReference type="InterPro" id="IPR001382">
    <property type="entry name" value="Glyco_hydro_47"/>
</dbReference>
<sequence length="470" mass="53231">MCYPALAHGLPTVPLSRIQKFSPLTDSEGNVTRKTRAPRREAAKESLLHSWSGYKKYAWFSDEVGPLTGQRFDPFNGWAAALIDALDAPWIMELKDEFEHAVRAAEDTDFNSAKTDEISVFETTICHLGGLLSSYEISGKGHRVLLQKAVELGELLMGAFDTWNRMSITRWNWRQEVFSVSQGLCHAELGTVSLEFSKLSQPTGNMKCYDAIKRVMDELEIAQPRTKLPGIWPVHGDAGTRVFDENNEFSLGAQSDSLYEEHLFRRVLNLGNTPILVSGDTHVNRNNIEVVVKGQHLTCFASGMIGLAAPAFFRPQDLEVAIQLAEGYVWAYNSTASGIAPESYVKWHVALLQHWDDRMDFDRATTPDERVKTIIDGQRLSPGFVDIPKREYLLRPEDIEAVFYMYRLTGDPKWMDKAWGMFEQIEKHTRTHIAAASLVDTILLQPSKQDKMESFWLGETLKYAYLVFAE</sequence>
<keyword evidence="5" id="KW-1015">Disulfide bond</keyword>
<evidence type="ECO:0000313" key="8">
    <source>
        <dbReference type="EMBL" id="KAK3359380.1"/>
    </source>
</evidence>
<dbReference type="InterPro" id="IPR036026">
    <property type="entry name" value="Seven-hairpin_glycosidases"/>
</dbReference>
<name>A0AAJ0HQJ4_9PEZI</name>
<comment type="pathway">
    <text evidence="2">Protein modification; protein glycosylation.</text>
</comment>
<evidence type="ECO:0000256" key="3">
    <source>
        <dbReference type="ARBA" id="ARBA00007658"/>
    </source>
</evidence>
<dbReference type="Pfam" id="PF01532">
    <property type="entry name" value="Glyco_hydro_47"/>
    <property type="match status" value="2"/>
</dbReference>
<evidence type="ECO:0000256" key="4">
    <source>
        <dbReference type="ARBA" id="ARBA00022801"/>
    </source>
</evidence>
<evidence type="ECO:0000256" key="6">
    <source>
        <dbReference type="PIRSR" id="PIRSR601382-1"/>
    </source>
</evidence>
<keyword evidence="4 7" id="KW-0378">Hydrolase</keyword>
<dbReference type="EC" id="3.2.1.-" evidence="7"/>
<protein>
    <recommendedName>
        <fullName evidence="7">alpha-1,2-Mannosidase</fullName>
        <ecNumber evidence="7">3.2.1.-</ecNumber>
    </recommendedName>
</protein>
<evidence type="ECO:0000256" key="1">
    <source>
        <dbReference type="ARBA" id="ARBA00001913"/>
    </source>
</evidence>
<dbReference type="EMBL" id="JAUIQD010000002">
    <property type="protein sequence ID" value="KAK3359380.1"/>
    <property type="molecule type" value="Genomic_DNA"/>
</dbReference>
<feature type="active site" evidence="6">
    <location>
        <position position="256"/>
    </location>
</feature>
<dbReference type="GO" id="GO:0004571">
    <property type="term" value="F:mannosyl-oligosaccharide 1,2-alpha-mannosidase activity"/>
    <property type="evidence" value="ECO:0007669"/>
    <property type="project" value="InterPro"/>
</dbReference>
<dbReference type="GO" id="GO:0005975">
    <property type="term" value="P:carbohydrate metabolic process"/>
    <property type="evidence" value="ECO:0007669"/>
    <property type="project" value="InterPro"/>
</dbReference>
<dbReference type="SUPFAM" id="SSF48225">
    <property type="entry name" value="Seven-hairpin glycosidases"/>
    <property type="match status" value="1"/>
</dbReference>
<evidence type="ECO:0000313" key="9">
    <source>
        <dbReference type="Proteomes" id="UP001275084"/>
    </source>
</evidence>
<keyword evidence="9" id="KW-1185">Reference proteome</keyword>
<comment type="similarity">
    <text evidence="3 7">Belongs to the glycosyl hydrolase 47 family.</text>
</comment>
<dbReference type="InterPro" id="IPR050749">
    <property type="entry name" value="Glycosyl_Hydrolase_47"/>
</dbReference>
<evidence type="ECO:0000256" key="7">
    <source>
        <dbReference type="RuleBase" id="RU361193"/>
    </source>
</evidence>
<organism evidence="8 9">
    <name type="scientific">Lasiosphaeria hispida</name>
    <dbReference type="NCBI Taxonomy" id="260671"/>
    <lineage>
        <taxon>Eukaryota</taxon>
        <taxon>Fungi</taxon>
        <taxon>Dikarya</taxon>
        <taxon>Ascomycota</taxon>
        <taxon>Pezizomycotina</taxon>
        <taxon>Sordariomycetes</taxon>
        <taxon>Sordariomycetidae</taxon>
        <taxon>Sordariales</taxon>
        <taxon>Lasiosphaeriaceae</taxon>
        <taxon>Lasiosphaeria</taxon>
    </lineage>
</organism>
<feature type="active site" description="Proton donor" evidence="6">
    <location>
        <position position="122"/>
    </location>
</feature>
<dbReference type="GO" id="GO:0005509">
    <property type="term" value="F:calcium ion binding"/>
    <property type="evidence" value="ECO:0007669"/>
    <property type="project" value="InterPro"/>
</dbReference>
<dbReference type="GO" id="GO:0036503">
    <property type="term" value="P:ERAD pathway"/>
    <property type="evidence" value="ECO:0007669"/>
    <property type="project" value="UniProtKB-ARBA"/>
</dbReference>
<dbReference type="InterPro" id="IPR012341">
    <property type="entry name" value="6hp_glycosidase-like_sf"/>
</dbReference>
<feature type="active site" evidence="6">
    <location>
        <position position="397"/>
    </location>
</feature>
<dbReference type="PRINTS" id="PR00747">
    <property type="entry name" value="GLYHDRLASE47"/>
</dbReference>
<dbReference type="AlphaFoldDB" id="A0AAJ0HQJ4"/>
<reference evidence="8" key="2">
    <citation type="submission" date="2023-06" db="EMBL/GenBank/DDBJ databases">
        <authorList>
            <consortium name="Lawrence Berkeley National Laboratory"/>
            <person name="Haridas S."/>
            <person name="Hensen N."/>
            <person name="Bonometti L."/>
            <person name="Westerberg I."/>
            <person name="Brannstrom I.O."/>
            <person name="Guillou S."/>
            <person name="Cros-Aarteil S."/>
            <person name="Calhoun S."/>
            <person name="Kuo A."/>
            <person name="Mondo S."/>
            <person name="Pangilinan J."/>
            <person name="Riley R."/>
            <person name="Labutti K."/>
            <person name="Andreopoulos B."/>
            <person name="Lipzen A."/>
            <person name="Chen C."/>
            <person name="Yanf M."/>
            <person name="Daum C."/>
            <person name="Ng V."/>
            <person name="Clum A."/>
            <person name="Steindorff A."/>
            <person name="Ohm R."/>
            <person name="Martin F."/>
            <person name="Silar P."/>
            <person name="Natvig D."/>
            <person name="Lalanne C."/>
            <person name="Gautier V."/>
            <person name="Ament-Velasquez S.L."/>
            <person name="Kruys A."/>
            <person name="Hutchinson M.I."/>
            <person name="Powell A.J."/>
            <person name="Barry K."/>
            <person name="Miller A.N."/>
            <person name="Grigoriev I.V."/>
            <person name="Debuchy R."/>
            <person name="Gladieux P."/>
            <person name="Thoren M.H."/>
            <person name="Johannesson H."/>
        </authorList>
    </citation>
    <scope>NUCLEOTIDE SEQUENCE</scope>
    <source>
        <strain evidence="8">CBS 955.72</strain>
    </source>
</reference>
<dbReference type="GO" id="GO:0016020">
    <property type="term" value="C:membrane"/>
    <property type="evidence" value="ECO:0007669"/>
    <property type="project" value="InterPro"/>
</dbReference>
<dbReference type="Proteomes" id="UP001275084">
    <property type="component" value="Unassembled WGS sequence"/>
</dbReference>
<dbReference type="GO" id="GO:0005783">
    <property type="term" value="C:endoplasmic reticulum"/>
    <property type="evidence" value="ECO:0007669"/>
    <property type="project" value="TreeGrafter"/>
</dbReference>
<comment type="caution">
    <text evidence="8">The sequence shown here is derived from an EMBL/GenBank/DDBJ whole genome shotgun (WGS) entry which is preliminary data.</text>
</comment>
<keyword evidence="7" id="KW-0326">Glycosidase</keyword>
<proteinExistence type="inferred from homology"/>
<dbReference type="PANTHER" id="PTHR11742:SF103">
    <property type="entry name" value="ENDOPLASMIC RETICULUM MANNOSIDASE MNL2-RELATED"/>
    <property type="match status" value="1"/>
</dbReference>
<comment type="cofactor">
    <cofactor evidence="1">
        <name>Ca(2+)</name>
        <dbReference type="ChEBI" id="CHEBI:29108"/>
    </cofactor>
</comment>
<evidence type="ECO:0000256" key="5">
    <source>
        <dbReference type="ARBA" id="ARBA00023157"/>
    </source>
</evidence>
<accession>A0AAJ0HQJ4</accession>
<dbReference type="Gene3D" id="1.50.10.10">
    <property type="match status" value="1"/>
</dbReference>
<reference evidence="8" key="1">
    <citation type="journal article" date="2023" name="Mol. Phylogenet. Evol.">
        <title>Genome-scale phylogeny and comparative genomics of the fungal order Sordariales.</title>
        <authorList>
            <person name="Hensen N."/>
            <person name="Bonometti L."/>
            <person name="Westerberg I."/>
            <person name="Brannstrom I.O."/>
            <person name="Guillou S."/>
            <person name="Cros-Aarteil S."/>
            <person name="Calhoun S."/>
            <person name="Haridas S."/>
            <person name="Kuo A."/>
            <person name="Mondo S."/>
            <person name="Pangilinan J."/>
            <person name="Riley R."/>
            <person name="LaButti K."/>
            <person name="Andreopoulos B."/>
            <person name="Lipzen A."/>
            <person name="Chen C."/>
            <person name="Yan M."/>
            <person name="Daum C."/>
            <person name="Ng V."/>
            <person name="Clum A."/>
            <person name="Steindorff A."/>
            <person name="Ohm R.A."/>
            <person name="Martin F."/>
            <person name="Silar P."/>
            <person name="Natvig D.O."/>
            <person name="Lalanne C."/>
            <person name="Gautier V."/>
            <person name="Ament-Velasquez S.L."/>
            <person name="Kruys A."/>
            <person name="Hutchinson M.I."/>
            <person name="Powell A.J."/>
            <person name="Barry K."/>
            <person name="Miller A.N."/>
            <person name="Grigoriev I.V."/>
            <person name="Debuchy R."/>
            <person name="Gladieux P."/>
            <person name="Hiltunen Thoren M."/>
            <person name="Johannesson H."/>
        </authorList>
    </citation>
    <scope>NUCLEOTIDE SEQUENCE</scope>
    <source>
        <strain evidence="8">CBS 955.72</strain>
    </source>
</reference>
<evidence type="ECO:0000256" key="2">
    <source>
        <dbReference type="ARBA" id="ARBA00004922"/>
    </source>
</evidence>